<dbReference type="Gene3D" id="1.10.3730.10">
    <property type="entry name" value="ProC C-terminal domain-like"/>
    <property type="match status" value="1"/>
</dbReference>
<comment type="function">
    <text evidence="4">Catalyzes the reduction of 1-pyrroline-5-carboxylate (PCA) to L-proline.</text>
</comment>
<comment type="caution">
    <text evidence="10">The sequence shown here is derived from an EMBL/GenBank/DDBJ whole genome shotgun (WGS) entry which is preliminary data.</text>
</comment>
<evidence type="ECO:0000256" key="5">
    <source>
        <dbReference type="NCBIfam" id="TIGR00112"/>
    </source>
</evidence>
<dbReference type="UniPathway" id="UPA00098">
    <property type="reaction ID" value="UER00361"/>
</dbReference>
<dbReference type="InterPro" id="IPR008927">
    <property type="entry name" value="6-PGluconate_DH-like_C_sf"/>
</dbReference>
<dbReference type="FunFam" id="1.10.3730.10:FF:000001">
    <property type="entry name" value="Pyrroline-5-carboxylate reductase"/>
    <property type="match status" value="1"/>
</dbReference>
<feature type="domain" description="Pyrroline-5-carboxylate reductase dimerisation" evidence="9">
    <location>
        <begin position="163"/>
        <end position="267"/>
    </location>
</feature>
<dbReference type="PIRSF" id="PIRSF000193">
    <property type="entry name" value="Pyrrol-5-carb_rd"/>
    <property type="match status" value="1"/>
</dbReference>
<dbReference type="GO" id="GO:0004735">
    <property type="term" value="F:pyrroline-5-carboxylate reductase activity"/>
    <property type="evidence" value="ECO:0007669"/>
    <property type="project" value="UniProtKB-UniRule"/>
</dbReference>
<keyword evidence="4" id="KW-0963">Cytoplasm</keyword>
<dbReference type="AlphaFoldDB" id="A0A1E5ITA4"/>
<dbReference type="SUPFAM" id="SSF48179">
    <property type="entry name" value="6-phosphogluconate dehydrogenase C-terminal domain-like"/>
    <property type="match status" value="1"/>
</dbReference>
<keyword evidence="4 7" id="KW-0028">Amino-acid biosynthesis</keyword>
<comment type="pathway">
    <text evidence="4 7">Amino-acid biosynthesis; L-proline biosynthesis; L-proline from L-glutamate 5-semialdehyde: step 1/1.</text>
</comment>
<proteinExistence type="inferred from homology"/>
<evidence type="ECO:0000259" key="8">
    <source>
        <dbReference type="Pfam" id="PF03807"/>
    </source>
</evidence>
<evidence type="ECO:0000313" key="10">
    <source>
        <dbReference type="EMBL" id="OEG73163.1"/>
    </source>
</evidence>
<organism evidence="10 11">
    <name type="scientific">Shewanella colwelliana</name>
    <name type="common">Alteromonas colwelliana</name>
    <dbReference type="NCBI Taxonomy" id="23"/>
    <lineage>
        <taxon>Bacteria</taxon>
        <taxon>Pseudomonadati</taxon>
        <taxon>Pseudomonadota</taxon>
        <taxon>Gammaproteobacteria</taxon>
        <taxon>Alteromonadales</taxon>
        <taxon>Shewanellaceae</taxon>
        <taxon>Shewanella</taxon>
    </lineage>
</organism>
<feature type="binding site" evidence="6">
    <location>
        <begin position="67"/>
        <end position="70"/>
    </location>
    <ligand>
        <name>NADP(+)</name>
        <dbReference type="ChEBI" id="CHEBI:58349"/>
    </ligand>
</feature>
<reference evidence="10 11" key="1">
    <citation type="submission" date="2016-07" db="EMBL/GenBank/DDBJ databases">
        <title>Whole-genome of two Shewanella species isolated from a digestive organ of sea cucumber Apostichopus japonicus Selenka 1867.</title>
        <authorList>
            <person name="Hong H.-H."/>
            <person name="Choi H."/>
            <person name="Cheon S."/>
            <person name="Oh J.-S."/>
            <person name="Lee H.-G."/>
            <person name="Park C."/>
        </authorList>
    </citation>
    <scope>NUCLEOTIDE SEQUENCE [LARGE SCALE GENOMIC DNA]</scope>
    <source>
        <strain evidence="10 11">CSB03KR</strain>
    </source>
</reference>
<evidence type="ECO:0000256" key="2">
    <source>
        <dbReference type="ARBA" id="ARBA00022857"/>
    </source>
</evidence>
<evidence type="ECO:0000256" key="4">
    <source>
        <dbReference type="HAMAP-Rule" id="MF_01925"/>
    </source>
</evidence>
<dbReference type="STRING" id="23.BEL05_06250"/>
<feature type="domain" description="Pyrroline-5-carboxylate reductase catalytic N-terminal" evidence="8">
    <location>
        <begin position="3"/>
        <end position="99"/>
    </location>
</feature>
<sequence>MPIAFIGGGNMAKAIIAGLIQHGHNSKSILVCTPSQATRSNLVEQFDIRVHQDNSAAVGFADVLLLAVKPFVIPQVCEEIAPIIATRPNKKLVISIAAGVKHQTLSKKLDNLQRIICAMPNLPSAIGKGLTGMYAPAHSQQQDIDMADSIMTAIGDTVWVKDEQQMSTIVATAGSSPAYFFLFLEAMEKAAIEQGLPKQAANKAVLQSAMGAISMAIDSQHDLPTLRRHVTSPKGTTEQAILAFQHGELDELVANAMHSAAKRAKELSLG</sequence>
<dbReference type="HAMAP" id="MF_01925">
    <property type="entry name" value="P5C_reductase"/>
    <property type="match status" value="1"/>
</dbReference>
<dbReference type="SUPFAM" id="SSF51735">
    <property type="entry name" value="NAD(P)-binding Rossmann-fold domains"/>
    <property type="match status" value="1"/>
</dbReference>
<dbReference type="Gene3D" id="3.40.50.720">
    <property type="entry name" value="NAD(P)-binding Rossmann-like Domain"/>
    <property type="match status" value="1"/>
</dbReference>
<dbReference type="InterPro" id="IPR053790">
    <property type="entry name" value="P5CR-like_CS"/>
</dbReference>
<evidence type="ECO:0000256" key="6">
    <source>
        <dbReference type="PIRSR" id="PIRSR000193-1"/>
    </source>
</evidence>
<accession>A0A1E5ITA4</accession>
<feature type="binding site" evidence="6">
    <location>
        <position position="54"/>
    </location>
    <ligand>
        <name>NADPH</name>
        <dbReference type="ChEBI" id="CHEBI:57783"/>
    </ligand>
</feature>
<evidence type="ECO:0000256" key="7">
    <source>
        <dbReference type="RuleBase" id="RU003903"/>
    </source>
</evidence>
<dbReference type="EMBL" id="MCBT01000044">
    <property type="protein sequence ID" value="OEG73163.1"/>
    <property type="molecule type" value="Genomic_DNA"/>
</dbReference>
<gene>
    <name evidence="4" type="primary">proC</name>
    <name evidence="10" type="ORF">BEL05_06250</name>
</gene>
<keyword evidence="3 4" id="KW-0560">Oxidoreductase</keyword>
<dbReference type="Proteomes" id="UP000095230">
    <property type="component" value="Unassembled WGS sequence"/>
</dbReference>
<evidence type="ECO:0000313" key="11">
    <source>
        <dbReference type="Proteomes" id="UP000095230"/>
    </source>
</evidence>
<dbReference type="InterPro" id="IPR028939">
    <property type="entry name" value="P5C_Rdtase_cat_N"/>
</dbReference>
<name>A0A1E5ITA4_SHECO</name>
<dbReference type="Pfam" id="PF03807">
    <property type="entry name" value="F420_oxidored"/>
    <property type="match status" value="1"/>
</dbReference>
<dbReference type="GO" id="GO:0055129">
    <property type="term" value="P:L-proline biosynthetic process"/>
    <property type="evidence" value="ECO:0007669"/>
    <property type="project" value="UniProtKB-UniRule"/>
</dbReference>
<dbReference type="EC" id="1.5.1.2" evidence="4 5"/>
<comment type="similarity">
    <text evidence="1 4 7">Belongs to the pyrroline-5-carboxylate reductase family.</text>
</comment>
<keyword evidence="4 7" id="KW-0641">Proline biosynthesis</keyword>
<dbReference type="InterPro" id="IPR036291">
    <property type="entry name" value="NAD(P)-bd_dom_sf"/>
</dbReference>
<protein>
    <recommendedName>
        <fullName evidence="4 5">Pyrroline-5-carboxylate reductase</fullName>
        <shortName evidence="4">P5C reductase</shortName>
        <shortName evidence="4">P5CR</shortName>
        <ecNumber evidence="4 5">1.5.1.2</ecNumber>
    </recommendedName>
    <alternativeName>
        <fullName evidence="4">PCA reductase</fullName>
    </alternativeName>
</protein>
<dbReference type="InterPro" id="IPR000304">
    <property type="entry name" value="Pyrroline-COOH_reductase"/>
</dbReference>
<dbReference type="PANTHER" id="PTHR11645">
    <property type="entry name" value="PYRROLINE-5-CARBOXYLATE REDUCTASE"/>
    <property type="match status" value="1"/>
</dbReference>
<evidence type="ECO:0000256" key="3">
    <source>
        <dbReference type="ARBA" id="ARBA00023002"/>
    </source>
</evidence>
<feature type="binding site" evidence="6">
    <location>
        <begin position="6"/>
        <end position="11"/>
    </location>
    <ligand>
        <name>NADP(+)</name>
        <dbReference type="ChEBI" id="CHEBI:58349"/>
    </ligand>
</feature>
<comment type="catalytic activity">
    <reaction evidence="4 7">
        <text>L-proline + NADP(+) = (S)-1-pyrroline-5-carboxylate + NADPH + 2 H(+)</text>
        <dbReference type="Rhea" id="RHEA:14109"/>
        <dbReference type="ChEBI" id="CHEBI:15378"/>
        <dbReference type="ChEBI" id="CHEBI:17388"/>
        <dbReference type="ChEBI" id="CHEBI:57783"/>
        <dbReference type="ChEBI" id="CHEBI:58349"/>
        <dbReference type="ChEBI" id="CHEBI:60039"/>
        <dbReference type="EC" id="1.5.1.2"/>
    </reaction>
</comment>
<comment type="subcellular location">
    <subcellularLocation>
        <location evidence="4">Cytoplasm</location>
    </subcellularLocation>
</comment>
<evidence type="ECO:0000256" key="1">
    <source>
        <dbReference type="ARBA" id="ARBA00005525"/>
    </source>
</evidence>
<dbReference type="PROSITE" id="PS00521">
    <property type="entry name" value="P5CR"/>
    <property type="match status" value="1"/>
</dbReference>
<dbReference type="PANTHER" id="PTHR11645:SF0">
    <property type="entry name" value="PYRROLINE-5-CARBOXYLATE REDUCTASE 3"/>
    <property type="match status" value="1"/>
</dbReference>
<dbReference type="GO" id="GO:0005737">
    <property type="term" value="C:cytoplasm"/>
    <property type="evidence" value="ECO:0007669"/>
    <property type="project" value="UniProtKB-SubCell"/>
</dbReference>
<dbReference type="Pfam" id="PF14748">
    <property type="entry name" value="P5CR_dimer"/>
    <property type="match status" value="1"/>
</dbReference>
<dbReference type="InterPro" id="IPR029036">
    <property type="entry name" value="P5CR_dimer"/>
</dbReference>
<dbReference type="NCBIfam" id="TIGR00112">
    <property type="entry name" value="proC"/>
    <property type="match status" value="1"/>
</dbReference>
<evidence type="ECO:0000259" key="9">
    <source>
        <dbReference type="Pfam" id="PF14748"/>
    </source>
</evidence>
<comment type="catalytic activity">
    <reaction evidence="4">
        <text>L-proline + NAD(+) = (S)-1-pyrroline-5-carboxylate + NADH + 2 H(+)</text>
        <dbReference type="Rhea" id="RHEA:14105"/>
        <dbReference type="ChEBI" id="CHEBI:15378"/>
        <dbReference type="ChEBI" id="CHEBI:17388"/>
        <dbReference type="ChEBI" id="CHEBI:57540"/>
        <dbReference type="ChEBI" id="CHEBI:57945"/>
        <dbReference type="ChEBI" id="CHEBI:60039"/>
        <dbReference type="EC" id="1.5.1.2"/>
    </reaction>
</comment>
<keyword evidence="2 4" id="KW-0521">NADP</keyword>